<gene>
    <name evidence="2" type="ORF">E2C01_027702</name>
</gene>
<evidence type="ECO:0000313" key="3">
    <source>
        <dbReference type="Proteomes" id="UP000324222"/>
    </source>
</evidence>
<evidence type="ECO:0000256" key="1">
    <source>
        <dbReference type="SAM" id="MobiDB-lite"/>
    </source>
</evidence>
<accession>A0A5B7EM10</accession>
<feature type="compositionally biased region" description="Polar residues" evidence="1">
    <location>
        <begin position="69"/>
        <end position="78"/>
    </location>
</feature>
<name>A0A5B7EM10_PORTR</name>
<dbReference type="Proteomes" id="UP000324222">
    <property type="component" value="Unassembled WGS sequence"/>
</dbReference>
<organism evidence="2 3">
    <name type="scientific">Portunus trituberculatus</name>
    <name type="common">Swimming crab</name>
    <name type="synonym">Neptunus trituberculatus</name>
    <dbReference type="NCBI Taxonomy" id="210409"/>
    <lineage>
        <taxon>Eukaryota</taxon>
        <taxon>Metazoa</taxon>
        <taxon>Ecdysozoa</taxon>
        <taxon>Arthropoda</taxon>
        <taxon>Crustacea</taxon>
        <taxon>Multicrustacea</taxon>
        <taxon>Malacostraca</taxon>
        <taxon>Eumalacostraca</taxon>
        <taxon>Eucarida</taxon>
        <taxon>Decapoda</taxon>
        <taxon>Pleocyemata</taxon>
        <taxon>Brachyura</taxon>
        <taxon>Eubrachyura</taxon>
        <taxon>Portunoidea</taxon>
        <taxon>Portunidae</taxon>
        <taxon>Portuninae</taxon>
        <taxon>Portunus</taxon>
    </lineage>
</organism>
<sequence length="258" mass="28117">MVGVSLSPALPGAAHLAAPSQRPDKALAGSPLRLRLILTTNIPENNLLALLPPRQAGRGRLTPPLHSTWLPSTSSQHSPAEENETRVSYTAQNNRLCQRESDGDMELTGAITLPNLHIMAGVPPPFPLPPFLAAMGVRGTSARRRPAGHLNESVMSTCEPRAAQHRAKKGNCKNGSGDTRLKKENCYFPLPCRAEIQVRRPASIRSGRLSSGTAQYFYHFFAQRITAHWKPFVGLQQNQKPLTLVHLDTLHSPGSRGT</sequence>
<comment type="caution">
    <text evidence="2">The sequence shown here is derived from an EMBL/GenBank/DDBJ whole genome shotgun (WGS) entry which is preliminary data.</text>
</comment>
<feature type="region of interest" description="Disordered" evidence="1">
    <location>
        <begin position="68"/>
        <end position="87"/>
    </location>
</feature>
<protein>
    <submittedName>
        <fullName evidence="2">Uncharacterized protein</fullName>
    </submittedName>
</protein>
<proteinExistence type="predicted"/>
<keyword evidence="3" id="KW-1185">Reference proteome</keyword>
<dbReference type="AlphaFoldDB" id="A0A5B7EM10"/>
<reference evidence="2 3" key="1">
    <citation type="submission" date="2019-05" db="EMBL/GenBank/DDBJ databases">
        <title>Another draft genome of Portunus trituberculatus and its Hox gene families provides insights of decapod evolution.</title>
        <authorList>
            <person name="Jeong J.-H."/>
            <person name="Song I."/>
            <person name="Kim S."/>
            <person name="Choi T."/>
            <person name="Kim D."/>
            <person name="Ryu S."/>
            <person name="Kim W."/>
        </authorList>
    </citation>
    <scope>NUCLEOTIDE SEQUENCE [LARGE SCALE GENOMIC DNA]</scope>
    <source>
        <tissue evidence="2">Muscle</tissue>
    </source>
</reference>
<evidence type="ECO:0000313" key="2">
    <source>
        <dbReference type="EMBL" id="MPC34317.1"/>
    </source>
</evidence>
<dbReference type="EMBL" id="VSRR010003030">
    <property type="protein sequence ID" value="MPC34317.1"/>
    <property type="molecule type" value="Genomic_DNA"/>
</dbReference>